<reference evidence="1" key="2">
    <citation type="journal article" date="2015" name="Fish Shellfish Immunol.">
        <title>Early steps in the European eel (Anguilla anguilla)-Vibrio vulnificus interaction in the gills: Role of the RtxA13 toxin.</title>
        <authorList>
            <person name="Callol A."/>
            <person name="Pajuelo D."/>
            <person name="Ebbesson L."/>
            <person name="Teles M."/>
            <person name="MacKenzie S."/>
            <person name="Amaro C."/>
        </authorList>
    </citation>
    <scope>NUCLEOTIDE SEQUENCE</scope>
</reference>
<organism evidence="1">
    <name type="scientific">Anguilla anguilla</name>
    <name type="common">European freshwater eel</name>
    <name type="synonym">Muraena anguilla</name>
    <dbReference type="NCBI Taxonomy" id="7936"/>
    <lineage>
        <taxon>Eukaryota</taxon>
        <taxon>Metazoa</taxon>
        <taxon>Chordata</taxon>
        <taxon>Craniata</taxon>
        <taxon>Vertebrata</taxon>
        <taxon>Euteleostomi</taxon>
        <taxon>Actinopterygii</taxon>
        <taxon>Neopterygii</taxon>
        <taxon>Teleostei</taxon>
        <taxon>Anguilliformes</taxon>
        <taxon>Anguillidae</taxon>
        <taxon>Anguilla</taxon>
    </lineage>
</organism>
<accession>A0A0E9VDD7</accession>
<evidence type="ECO:0000313" key="1">
    <source>
        <dbReference type="EMBL" id="JAH75465.1"/>
    </source>
</evidence>
<dbReference type="AlphaFoldDB" id="A0A0E9VDD7"/>
<name>A0A0E9VDD7_ANGAN</name>
<protein>
    <submittedName>
        <fullName evidence="1">Uncharacterized protein</fullName>
    </submittedName>
</protein>
<reference evidence="1" key="1">
    <citation type="submission" date="2014-11" db="EMBL/GenBank/DDBJ databases">
        <authorList>
            <person name="Amaro Gonzalez C."/>
        </authorList>
    </citation>
    <scope>NUCLEOTIDE SEQUENCE</scope>
</reference>
<sequence>MKLLAVLYGTKQVHTSGK</sequence>
<proteinExistence type="predicted"/>
<dbReference type="EMBL" id="GBXM01033112">
    <property type="protein sequence ID" value="JAH75465.1"/>
    <property type="molecule type" value="Transcribed_RNA"/>
</dbReference>